<accession>A0A8H4QXQ5</accession>
<sequence length="426" mass="47932">MPFKLELLDTSESSGMVLHWRRSSLEIGHGQSNPNNCGQLVTTSNGAPRFPMEILEKIVKFIVADAHESFSRMAYKEIIGPCSLASKGLRYLALRFFSRHLRLYDVAQARVLLDFLAQVGYGYQKQGCMAGYVWVRSMRSPLPVIPAIIEDLAMLTNLETINVDVDDMKPMFQCTHIDNLFASFRKAEMAANIGSLTLKTVPRVDTQLLTFVAQQLPRLIQLQIFSANAIEMECCVNCYKDSLSTISHSPIPDVFCDTSSLGHAFGRALAPLSKLSKLFLGLYLSPSDLLGQHIHHGQAGVRCTHICKREDISVYSVYDCFSCHDYKRVTKENELLATHILAGYLASVKTISWNACFTYRSYHGRFLMEENVMDGSIDCRLDATYGDIGNGCPFYVAERPSDWYDEGKTEFTVHKTTTNIWVVRVL</sequence>
<dbReference type="Proteomes" id="UP000521872">
    <property type="component" value="Unassembled WGS sequence"/>
</dbReference>
<gene>
    <name evidence="1" type="ORF">D9613_005569</name>
</gene>
<keyword evidence="2" id="KW-1185">Reference proteome</keyword>
<reference evidence="1 2" key="1">
    <citation type="submission" date="2019-12" db="EMBL/GenBank/DDBJ databases">
        <authorList>
            <person name="Floudas D."/>
            <person name="Bentzer J."/>
            <person name="Ahren D."/>
            <person name="Johansson T."/>
            <person name="Persson P."/>
            <person name="Tunlid A."/>
        </authorList>
    </citation>
    <scope>NUCLEOTIDE SEQUENCE [LARGE SCALE GENOMIC DNA]</scope>
    <source>
        <strain evidence="1 2">CBS 102.39</strain>
    </source>
</reference>
<organism evidence="1 2">
    <name type="scientific">Agrocybe pediades</name>
    <dbReference type="NCBI Taxonomy" id="84607"/>
    <lineage>
        <taxon>Eukaryota</taxon>
        <taxon>Fungi</taxon>
        <taxon>Dikarya</taxon>
        <taxon>Basidiomycota</taxon>
        <taxon>Agaricomycotina</taxon>
        <taxon>Agaricomycetes</taxon>
        <taxon>Agaricomycetidae</taxon>
        <taxon>Agaricales</taxon>
        <taxon>Agaricineae</taxon>
        <taxon>Strophariaceae</taxon>
        <taxon>Agrocybe</taxon>
    </lineage>
</organism>
<proteinExistence type="predicted"/>
<comment type="caution">
    <text evidence="1">The sequence shown here is derived from an EMBL/GenBank/DDBJ whole genome shotgun (WGS) entry which is preliminary data.</text>
</comment>
<dbReference type="EMBL" id="JAACJL010000016">
    <property type="protein sequence ID" value="KAF4619133.1"/>
    <property type="molecule type" value="Genomic_DNA"/>
</dbReference>
<name>A0A8H4QXQ5_9AGAR</name>
<evidence type="ECO:0000313" key="2">
    <source>
        <dbReference type="Proteomes" id="UP000521872"/>
    </source>
</evidence>
<dbReference type="AlphaFoldDB" id="A0A8H4QXQ5"/>
<evidence type="ECO:0000313" key="1">
    <source>
        <dbReference type="EMBL" id="KAF4619133.1"/>
    </source>
</evidence>
<protein>
    <submittedName>
        <fullName evidence="1">Uncharacterized protein</fullName>
    </submittedName>
</protein>